<organism evidence="1 2">
    <name type="scientific">Geotalea uraniireducens</name>
    <dbReference type="NCBI Taxonomy" id="351604"/>
    <lineage>
        <taxon>Bacteria</taxon>
        <taxon>Pseudomonadati</taxon>
        <taxon>Thermodesulfobacteriota</taxon>
        <taxon>Desulfuromonadia</taxon>
        <taxon>Geobacterales</taxon>
        <taxon>Geobacteraceae</taxon>
        <taxon>Geotalea</taxon>
    </lineage>
</organism>
<gene>
    <name evidence="1" type="ORF">GURASL_27160</name>
</gene>
<dbReference type="Proteomes" id="UP001317705">
    <property type="component" value="Chromosome"/>
</dbReference>
<dbReference type="EMBL" id="AP027151">
    <property type="protein sequence ID" value="BDV43793.1"/>
    <property type="molecule type" value="Genomic_DNA"/>
</dbReference>
<reference evidence="1 2" key="1">
    <citation type="submission" date="2022-12" db="EMBL/GenBank/DDBJ databases">
        <title>Polyphasic characterization of Geotalea uranireducens NIT-SL11 newly isolated from a complex of sewage sludge and microbially reduced graphene oxide.</title>
        <authorList>
            <person name="Xie L."/>
            <person name="Yoshida N."/>
            <person name="Meng L."/>
        </authorList>
    </citation>
    <scope>NUCLEOTIDE SEQUENCE [LARGE SCALE GENOMIC DNA]</scope>
    <source>
        <strain evidence="1 2">NIT-SL11</strain>
    </source>
</reference>
<dbReference type="RefSeq" id="WP_281999914.1">
    <property type="nucleotide sequence ID" value="NZ_AP027151.1"/>
</dbReference>
<accession>A0ABM8END1</accession>
<sequence>MNPFTINDCTLLTRMSGLPPAINLRELRERVVVCSEDVLYHHFCETPLVPLFDNPDYRNDFAVWSKLQLGDRVLAERLGIIDPYECTSMEALRGMLLDLLDERLSELQTVPSVAPGDEFYLKQATTVVFDTGLQVAEPAQLAAAVERMTSSSIYFHFLEARRRPPLGLDDFSAWLAEGGAEWQWMIEALQAVDFYFYSLADLRGMLVRILRGEGGEP</sequence>
<keyword evidence="2" id="KW-1185">Reference proteome</keyword>
<evidence type="ECO:0008006" key="3">
    <source>
        <dbReference type="Google" id="ProtNLM"/>
    </source>
</evidence>
<dbReference type="InterPro" id="IPR044036">
    <property type="entry name" value="DUF5752"/>
</dbReference>
<evidence type="ECO:0000313" key="1">
    <source>
        <dbReference type="EMBL" id="BDV43793.1"/>
    </source>
</evidence>
<dbReference type="Pfam" id="PF19027">
    <property type="entry name" value="DUF5752"/>
    <property type="match status" value="1"/>
</dbReference>
<name>A0ABM8END1_9BACT</name>
<evidence type="ECO:0000313" key="2">
    <source>
        <dbReference type="Proteomes" id="UP001317705"/>
    </source>
</evidence>
<protein>
    <recommendedName>
        <fullName evidence="3">DUF4375 domain-containing protein</fullName>
    </recommendedName>
</protein>
<proteinExistence type="predicted"/>